<dbReference type="SUPFAM" id="SSF51735">
    <property type="entry name" value="NAD(P)-binding Rossmann-fold domains"/>
    <property type="match status" value="1"/>
</dbReference>
<evidence type="ECO:0000259" key="1">
    <source>
        <dbReference type="Pfam" id="PF13460"/>
    </source>
</evidence>
<dbReference type="InterPro" id="IPR036291">
    <property type="entry name" value="NAD(P)-bd_dom_sf"/>
</dbReference>
<evidence type="ECO:0000313" key="2">
    <source>
        <dbReference type="EMBL" id="PKS05464.1"/>
    </source>
</evidence>
<dbReference type="InterPro" id="IPR051604">
    <property type="entry name" value="Ergot_Alk_Oxidoreductase"/>
</dbReference>
<organism evidence="2 3">
    <name type="scientific">Lomentospora prolificans</name>
    <dbReference type="NCBI Taxonomy" id="41688"/>
    <lineage>
        <taxon>Eukaryota</taxon>
        <taxon>Fungi</taxon>
        <taxon>Dikarya</taxon>
        <taxon>Ascomycota</taxon>
        <taxon>Pezizomycotina</taxon>
        <taxon>Sordariomycetes</taxon>
        <taxon>Hypocreomycetidae</taxon>
        <taxon>Microascales</taxon>
        <taxon>Microascaceae</taxon>
        <taxon>Lomentospora</taxon>
    </lineage>
</organism>
<dbReference type="EMBL" id="NLAX01001623">
    <property type="protein sequence ID" value="PKS05464.1"/>
    <property type="molecule type" value="Genomic_DNA"/>
</dbReference>
<dbReference type="InterPro" id="IPR016040">
    <property type="entry name" value="NAD(P)-bd_dom"/>
</dbReference>
<dbReference type="Proteomes" id="UP000233524">
    <property type="component" value="Unassembled WGS sequence"/>
</dbReference>
<gene>
    <name evidence="2" type="ORF">jhhlp_008841</name>
</gene>
<dbReference type="OrthoDB" id="419598at2759"/>
<dbReference type="InParanoid" id="A0A2N3MZ52"/>
<keyword evidence="3" id="KW-1185">Reference proteome</keyword>
<comment type="caution">
    <text evidence="2">The sequence shown here is derived from an EMBL/GenBank/DDBJ whole genome shotgun (WGS) entry which is preliminary data.</text>
</comment>
<name>A0A2N3MZ52_9PEZI</name>
<dbReference type="Pfam" id="PF13460">
    <property type="entry name" value="NAD_binding_10"/>
    <property type="match status" value="1"/>
</dbReference>
<dbReference type="Gene3D" id="3.40.50.720">
    <property type="entry name" value="NAD(P)-binding Rossmann-like Domain"/>
    <property type="match status" value="1"/>
</dbReference>
<sequence>MKVCVAPASTKTGEAAIDALLEDHSGPSVVGVYRDLSKVPERFKIHTRFEARRGDVASAASLDFSGCDALITATPPLYFSPSGPIQGAREVSSNVKDAVKDSNINRLVYISSCGAQYASGVGEIETNHIAEKTFMDAAPEVVFVRCMYFMENWATELGTIKSDSPYFNSTITPGDHAVPMVSVKDVGAFCASQAFDPGVAELGPFPRIVELHGPKAFSPQDVREAFETVTGKKIEVRYIGKDQLYSHFSQIFSPSVAQLFTEMTTSMLPGGLLLMKEDPEIPPIVRGTQTLVDAFRRLVE</sequence>
<dbReference type="AlphaFoldDB" id="A0A2N3MZ52"/>
<dbReference type="PANTHER" id="PTHR43162">
    <property type="match status" value="1"/>
</dbReference>
<accession>A0A2N3MZ52</accession>
<reference evidence="2 3" key="1">
    <citation type="journal article" date="2017" name="G3 (Bethesda)">
        <title>First Draft Genome Sequence of the Pathogenic Fungus Lomentospora prolificans (Formerly Scedosporium prolificans).</title>
        <authorList>
            <person name="Luo R."/>
            <person name="Zimin A."/>
            <person name="Workman R."/>
            <person name="Fan Y."/>
            <person name="Pertea G."/>
            <person name="Grossman N."/>
            <person name="Wear M.P."/>
            <person name="Jia B."/>
            <person name="Miller H."/>
            <person name="Casadevall A."/>
            <person name="Timp W."/>
            <person name="Zhang S.X."/>
            <person name="Salzberg S.L."/>
        </authorList>
    </citation>
    <scope>NUCLEOTIDE SEQUENCE [LARGE SCALE GENOMIC DNA]</scope>
    <source>
        <strain evidence="2 3">JHH-5317</strain>
    </source>
</reference>
<evidence type="ECO:0000313" key="3">
    <source>
        <dbReference type="Proteomes" id="UP000233524"/>
    </source>
</evidence>
<dbReference type="STRING" id="41688.A0A2N3MZ52"/>
<dbReference type="VEuPathDB" id="FungiDB:jhhlp_008841"/>
<proteinExistence type="predicted"/>
<feature type="domain" description="NAD(P)-binding" evidence="1">
    <location>
        <begin position="8"/>
        <end position="193"/>
    </location>
</feature>
<dbReference type="PANTHER" id="PTHR43162:SF1">
    <property type="entry name" value="PRESTALK A DIFFERENTIATION PROTEIN A"/>
    <property type="match status" value="1"/>
</dbReference>
<dbReference type="Gene3D" id="3.90.25.10">
    <property type="entry name" value="UDP-galactose 4-epimerase, domain 1"/>
    <property type="match status" value="1"/>
</dbReference>
<protein>
    <recommendedName>
        <fullName evidence="1">NAD(P)-binding domain-containing protein</fullName>
    </recommendedName>
</protein>